<accession>A0AAW2IBM5</accession>
<feature type="compositionally biased region" description="Polar residues" evidence="1">
    <location>
        <begin position="710"/>
        <end position="728"/>
    </location>
</feature>
<feature type="region of interest" description="Disordered" evidence="1">
    <location>
        <begin position="410"/>
        <end position="435"/>
    </location>
</feature>
<reference evidence="2" key="1">
    <citation type="journal article" date="2024" name="Gigascience">
        <title>Chromosome-level genome of the poultry shaft louse Menopon gallinae provides insight into the host-switching and adaptive evolution of parasitic lice.</title>
        <authorList>
            <person name="Xu Y."/>
            <person name="Ma L."/>
            <person name="Liu S."/>
            <person name="Liang Y."/>
            <person name="Liu Q."/>
            <person name="He Z."/>
            <person name="Tian L."/>
            <person name="Duan Y."/>
            <person name="Cai W."/>
            <person name="Li H."/>
            <person name="Song F."/>
        </authorList>
    </citation>
    <scope>NUCLEOTIDE SEQUENCE</scope>
    <source>
        <strain evidence="2">Cailab_2023a</strain>
    </source>
</reference>
<proteinExistence type="predicted"/>
<comment type="caution">
    <text evidence="2">The sequence shown here is derived from an EMBL/GenBank/DDBJ whole genome shotgun (WGS) entry which is preliminary data.</text>
</comment>
<feature type="compositionally biased region" description="Basic and acidic residues" evidence="1">
    <location>
        <begin position="410"/>
        <end position="422"/>
    </location>
</feature>
<gene>
    <name evidence="2" type="ORF">PYX00_000771</name>
</gene>
<feature type="compositionally biased region" description="Basic and acidic residues" evidence="1">
    <location>
        <begin position="729"/>
        <end position="740"/>
    </location>
</feature>
<feature type="region of interest" description="Disordered" evidence="1">
    <location>
        <begin position="606"/>
        <end position="626"/>
    </location>
</feature>
<feature type="region of interest" description="Disordered" evidence="1">
    <location>
        <begin position="710"/>
        <end position="745"/>
    </location>
</feature>
<dbReference type="AlphaFoldDB" id="A0AAW2IBM5"/>
<sequence>MTLLNNSTMSDSLVLFPSDDEESEANYETKQYDNFSSLLKGVPPPSSITIAKFTVDEMLQKYQENKGSYGFGTELQNLDDTSLKRNPDHFLNYMNSSQLSENIASLMQKVQERYIQLETMSSCNIWFEATLQTCGSAKKRLRMRYAMGMSPGRRLSHLARRRQFFSSANLKRLANTDNIRQIEIRKNDSFRGERKKMNRTVEFDKLNSSKRALFQSPENGTPTKYGRTVSIERKIYSSDSEERRKLPLQEKSKVLKWLYQQNFESELPRKRLREECASHSNDRKRRCPRRSLNFADEEVCKSETSSVTSSNSEKRTAVTAGKISESHKNKLLWAVSVVLKESNIKRNDENFKSCASALFHICRKNFDEILSMDVASGTSDKILIYARRKIPDLLKELGIHPVASKKIDGVTERNEENAEAKENINQNNVEKSGDPKNFPELAFVFKTPMKVRRKRTAKSCQKASPTLARKKKGIRRWHSLESVVEIEIAVAEGLNSAKNLLVGDSCEDPRILPCSTPKNPITFTPVPSSVKDDSGSQTVLYPALCENRERDIPSDSFSSETEDGKEILNQDTELELGLKALSSSEDCSLIKIERTCESEDISEQCGPIDESSLMEREVEGDESTEQTALVEKDVTLEADSNSPVDEDTQPPISEVEKATYKPRKLVVKKSKPNWKVVRKDSEESESDELRLKMRLSHEWEIVARNSSCSDIGNNSECELNSSQVSSNNGEKDSSEVEESVHNSTDFETLPHYQEWKIYPGSNDGCSDVSYTTAESYSAADFDRNVDPRRMYCNNSYTSEQISHAEDHFDMESQQKASTSNYCTFSGYFPSQLEYSQPYPNNYADKPAMYQTANVYNYQNWQYPPAWNLQQNASDGFGFPNYVPCQMSNVPYYYNNY</sequence>
<dbReference type="EMBL" id="JARGDH010000001">
    <property type="protein sequence ID" value="KAL0279161.1"/>
    <property type="molecule type" value="Genomic_DNA"/>
</dbReference>
<evidence type="ECO:0000313" key="2">
    <source>
        <dbReference type="EMBL" id="KAL0279161.1"/>
    </source>
</evidence>
<evidence type="ECO:0000256" key="1">
    <source>
        <dbReference type="SAM" id="MobiDB-lite"/>
    </source>
</evidence>
<organism evidence="2">
    <name type="scientific">Menopon gallinae</name>
    <name type="common">poultry shaft louse</name>
    <dbReference type="NCBI Taxonomy" id="328185"/>
    <lineage>
        <taxon>Eukaryota</taxon>
        <taxon>Metazoa</taxon>
        <taxon>Ecdysozoa</taxon>
        <taxon>Arthropoda</taxon>
        <taxon>Hexapoda</taxon>
        <taxon>Insecta</taxon>
        <taxon>Pterygota</taxon>
        <taxon>Neoptera</taxon>
        <taxon>Paraneoptera</taxon>
        <taxon>Psocodea</taxon>
        <taxon>Troctomorpha</taxon>
        <taxon>Phthiraptera</taxon>
        <taxon>Amblycera</taxon>
        <taxon>Menoponidae</taxon>
        <taxon>Menopon</taxon>
    </lineage>
</organism>
<protein>
    <submittedName>
        <fullName evidence="2">Uncharacterized protein</fullName>
    </submittedName>
</protein>
<name>A0AAW2IBM5_9NEOP</name>